<evidence type="ECO:0000256" key="1">
    <source>
        <dbReference type="ARBA" id="ARBA00004141"/>
    </source>
</evidence>
<dbReference type="InterPro" id="IPR050352">
    <property type="entry name" value="ABCG_transporters"/>
</dbReference>
<dbReference type="SUPFAM" id="SSF52540">
    <property type="entry name" value="P-loop containing nucleoside triphosphate hydrolases"/>
    <property type="match status" value="1"/>
</dbReference>
<keyword evidence="7 9" id="KW-0472">Membrane</keyword>
<evidence type="ECO:0000256" key="3">
    <source>
        <dbReference type="ARBA" id="ARBA00022692"/>
    </source>
</evidence>
<reference evidence="12" key="1">
    <citation type="submission" date="2015-09" db="EMBL/GenBank/DDBJ databases">
        <authorList>
            <consortium name="Pathogen Informatics"/>
        </authorList>
    </citation>
    <scope>NUCLEOTIDE SEQUENCE [LARGE SCALE GENOMIC DNA]</scope>
    <source>
        <strain evidence="12">Lake Konstanz</strain>
    </source>
</reference>
<feature type="transmembrane region" description="Helical" evidence="9">
    <location>
        <begin position="44"/>
        <end position="71"/>
    </location>
</feature>
<keyword evidence="6 9" id="KW-1133">Transmembrane helix</keyword>
<feature type="transmembrane region" description="Helical" evidence="9">
    <location>
        <begin position="480"/>
        <end position="497"/>
    </location>
</feature>
<evidence type="ECO:0000313" key="12">
    <source>
        <dbReference type="Proteomes" id="UP000051952"/>
    </source>
</evidence>
<dbReference type="GO" id="GO:0005524">
    <property type="term" value="F:ATP binding"/>
    <property type="evidence" value="ECO:0007669"/>
    <property type="project" value="UniProtKB-KW"/>
</dbReference>
<proteinExistence type="predicted"/>
<protein>
    <submittedName>
        <fullName evidence="11">ABC transporter, putative</fullName>
    </submittedName>
</protein>
<dbReference type="OrthoDB" id="66620at2759"/>
<evidence type="ECO:0000256" key="2">
    <source>
        <dbReference type="ARBA" id="ARBA00022448"/>
    </source>
</evidence>
<dbReference type="InterPro" id="IPR003593">
    <property type="entry name" value="AAA+_ATPase"/>
</dbReference>
<dbReference type="InterPro" id="IPR003439">
    <property type="entry name" value="ABC_transporter-like_ATP-bd"/>
</dbReference>
<sequence>MTDFSVALFKGVNDQNNNEYAAPADDICLNRWSAHDRDASCKQFVVFCCCELSMFLSLFCLPFLIFLIYFYEQTNDPSTTRGSTNRPLFPRNNTMTTISANNSREEAELPTSPTAPPTMQAYQKSSLTSMSIDTTVDFSWENFKYDVEVVGNDGAPTMKTLLHKMSGTARGGRVLAVMGPSGAGKTTLMSGIIGRLQTDAKHQLGGCVFLYHTVFTERYKKLVSFVAQDDLVLGRETPAEAFYFSSRVRLGLTHEEATERTEDTLSRLHLQKCRDTYLGIPGLEKGVSGGEKKRTNIGTELITNPYVMLLDEPTTGLDSVNALRVGRLLQDLAHDDKRTVLCTIHSPSSELFAVFDDLLLLAKGHVIYHGPMSGAAEYFASIGYPVPPRTNPAEYYMNLLQLPLSGLEALWESWEQHLLSAAADKNMSVAPVVATVSTHNADLDRRVGEKGSSFMLQFTQLTVRAWRQFLRDPGATFNRAARTIFFAVLIGLFFFSVDNTAQGVQDRAGGLYLIMLNTFMTAATTGVAVFPPERAVFLMEQSSESYNAFAYALAKTVAELPFQIGFPVVFTGTFYFMVGFVATAEAFFKMLLVIILAGNLGYSFGLMAASVLPTAEAAITLVPMVIMPMGLVGGLFANSDRLEPAWEWLEYISLPLHDATCSYKTGQDVINYYGFTKHSWGTYVYAQILYLIGIKLISAVALWHHGKKKRGNLTFHHGIESREMTPRAVSWSSRNVSPANDDAREPMPR</sequence>
<dbReference type="AlphaFoldDB" id="A0A0S4JPA7"/>
<feature type="domain" description="ABC transporter" evidence="10">
    <location>
        <begin position="145"/>
        <end position="388"/>
    </location>
</feature>
<dbReference type="PANTHER" id="PTHR48041:SF127">
    <property type="entry name" value="TRANSPORTER, PUTATIVE-RELATED"/>
    <property type="match status" value="1"/>
</dbReference>
<evidence type="ECO:0000256" key="7">
    <source>
        <dbReference type="ARBA" id="ARBA00023136"/>
    </source>
</evidence>
<dbReference type="GO" id="GO:0016020">
    <property type="term" value="C:membrane"/>
    <property type="evidence" value="ECO:0007669"/>
    <property type="project" value="UniProtKB-SubCell"/>
</dbReference>
<evidence type="ECO:0000256" key="8">
    <source>
        <dbReference type="SAM" id="MobiDB-lite"/>
    </source>
</evidence>
<organism evidence="11 12">
    <name type="scientific">Bodo saltans</name>
    <name type="common">Flagellated protozoan</name>
    <dbReference type="NCBI Taxonomy" id="75058"/>
    <lineage>
        <taxon>Eukaryota</taxon>
        <taxon>Discoba</taxon>
        <taxon>Euglenozoa</taxon>
        <taxon>Kinetoplastea</taxon>
        <taxon>Metakinetoplastina</taxon>
        <taxon>Eubodonida</taxon>
        <taxon>Bodonidae</taxon>
        <taxon>Bodo</taxon>
    </lineage>
</organism>
<dbReference type="PANTHER" id="PTHR48041">
    <property type="entry name" value="ABC TRANSPORTER G FAMILY MEMBER 28"/>
    <property type="match status" value="1"/>
</dbReference>
<accession>A0A0S4JPA7</accession>
<dbReference type="VEuPathDB" id="TriTrypDB:BSAL_36545"/>
<keyword evidence="3 9" id="KW-0812">Transmembrane</keyword>
<dbReference type="SMART" id="SM00382">
    <property type="entry name" value="AAA"/>
    <property type="match status" value="1"/>
</dbReference>
<comment type="subcellular location">
    <subcellularLocation>
        <location evidence="1">Membrane</location>
        <topology evidence="1">Multi-pass membrane protein</topology>
    </subcellularLocation>
</comment>
<dbReference type="InterPro" id="IPR013525">
    <property type="entry name" value="ABC2_TM"/>
</dbReference>
<dbReference type="FunFam" id="3.40.50.300:FF:001495">
    <property type="entry name" value="ATP-binding cassette protein subfamily G, member 4"/>
    <property type="match status" value="1"/>
</dbReference>
<dbReference type="GO" id="GO:0016887">
    <property type="term" value="F:ATP hydrolysis activity"/>
    <property type="evidence" value="ECO:0007669"/>
    <property type="project" value="InterPro"/>
</dbReference>
<dbReference type="Gene3D" id="3.40.50.300">
    <property type="entry name" value="P-loop containing nucleotide triphosphate hydrolases"/>
    <property type="match status" value="1"/>
</dbReference>
<feature type="transmembrane region" description="Helical" evidence="9">
    <location>
        <begin position="564"/>
        <end position="584"/>
    </location>
</feature>
<evidence type="ECO:0000256" key="9">
    <source>
        <dbReference type="SAM" id="Phobius"/>
    </source>
</evidence>
<feature type="transmembrane region" description="Helical" evidence="9">
    <location>
        <begin position="683"/>
        <end position="703"/>
    </location>
</feature>
<dbReference type="PROSITE" id="PS50893">
    <property type="entry name" value="ABC_TRANSPORTER_2"/>
    <property type="match status" value="1"/>
</dbReference>
<gene>
    <name evidence="11" type="ORF">BSAL_36545</name>
</gene>
<keyword evidence="12" id="KW-1185">Reference proteome</keyword>
<evidence type="ECO:0000256" key="6">
    <source>
        <dbReference type="ARBA" id="ARBA00022989"/>
    </source>
</evidence>
<evidence type="ECO:0000313" key="11">
    <source>
        <dbReference type="EMBL" id="CUG92291.1"/>
    </source>
</evidence>
<feature type="transmembrane region" description="Helical" evidence="9">
    <location>
        <begin position="590"/>
        <end position="612"/>
    </location>
</feature>
<dbReference type="InterPro" id="IPR027417">
    <property type="entry name" value="P-loop_NTPase"/>
</dbReference>
<keyword evidence="4" id="KW-0547">Nucleotide-binding</keyword>
<dbReference type="Proteomes" id="UP000051952">
    <property type="component" value="Unassembled WGS sequence"/>
</dbReference>
<name>A0A0S4JPA7_BODSA</name>
<evidence type="ECO:0000256" key="4">
    <source>
        <dbReference type="ARBA" id="ARBA00022741"/>
    </source>
</evidence>
<keyword evidence="2" id="KW-0813">Transport</keyword>
<dbReference type="OMA" id="WMFFAIS"/>
<dbReference type="Pfam" id="PF00005">
    <property type="entry name" value="ABC_tran"/>
    <property type="match status" value="1"/>
</dbReference>
<dbReference type="Pfam" id="PF19055">
    <property type="entry name" value="ABC2_membrane_7"/>
    <property type="match status" value="1"/>
</dbReference>
<dbReference type="Pfam" id="PF01061">
    <property type="entry name" value="ABC2_membrane"/>
    <property type="match status" value="1"/>
</dbReference>
<dbReference type="GO" id="GO:0140359">
    <property type="term" value="F:ABC-type transporter activity"/>
    <property type="evidence" value="ECO:0007669"/>
    <property type="project" value="InterPro"/>
</dbReference>
<feature type="transmembrane region" description="Helical" evidence="9">
    <location>
        <begin position="619"/>
        <end position="637"/>
    </location>
</feature>
<dbReference type="InterPro" id="IPR043926">
    <property type="entry name" value="ABCG_dom"/>
</dbReference>
<feature type="region of interest" description="Disordered" evidence="8">
    <location>
        <begin position="729"/>
        <end position="749"/>
    </location>
</feature>
<dbReference type="EMBL" id="CYKH01002028">
    <property type="protein sequence ID" value="CUG92291.1"/>
    <property type="molecule type" value="Genomic_DNA"/>
</dbReference>
<evidence type="ECO:0000256" key="5">
    <source>
        <dbReference type="ARBA" id="ARBA00022840"/>
    </source>
</evidence>
<keyword evidence="5" id="KW-0067">ATP-binding</keyword>
<evidence type="ECO:0000259" key="10">
    <source>
        <dbReference type="PROSITE" id="PS50893"/>
    </source>
</evidence>
<feature type="transmembrane region" description="Helical" evidence="9">
    <location>
        <begin position="509"/>
        <end position="530"/>
    </location>
</feature>